<accession>A0A087BBW6</accession>
<gene>
    <name evidence="2" type="ORF">BLSS_1179</name>
</gene>
<name>A0A087BBW6_BIFLN</name>
<evidence type="ECO:0000259" key="1">
    <source>
        <dbReference type="Pfam" id="PF01208"/>
    </source>
</evidence>
<reference evidence="2 3" key="1">
    <citation type="submission" date="2014-03" db="EMBL/GenBank/DDBJ databases">
        <title>Genomics of Bifidobacteria.</title>
        <authorList>
            <person name="Ventura M."/>
            <person name="Milani C."/>
            <person name="Lugli G.A."/>
        </authorList>
    </citation>
    <scope>NUCLEOTIDE SEQUENCE [LARGE SCALE GENOMIC DNA]</scope>
    <source>
        <strain evidence="2 3">LMG 21814</strain>
    </source>
</reference>
<evidence type="ECO:0000313" key="2">
    <source>
        <dbReference type="EMBL" id="KFI68516.1"/>
    </source>
</evidence>
<organism evidence="2 3">
    <name type="scientific">Bifidobacterium longum subsp. suis</name>
    <dbReference type="NCBI Taxonomy" id="1695"/>
    <lineage>
        <taxon>Bacteria</taxon>
        <taxon>Bacillati</taxon>
        <taxon>Actinomycetota</taxon>
        <taxon>Actinomycetes</taxon>
        <taxon>Bifidobacteriales</taxon>
        <taxon>Bifidobacteriaceae</taxon>
        <taxon>Bifidobacterium</taxon>
    </lineage>
</organism>
<dbReference type="InterPro" id="IPR038071">
    <property type="entry name" value="UROD/MetE-like_sf"/>
</dbReference>
<evidence type="ECO:0000313" key="3">
    <source>
        <dbReference type="Proteomes" id="UP000029024"/>
    </source>
</evidence>
<dbReference type="EMBL" id="JGZA01000018">
    <property type="protein sequence ID" value="KFI68516.1"/>
    <property type="molecule type" value="Genomic_DNA"/>
</dbReference>
<dbReference type="InterPro" id="IPR000257">
    <property type="entry name" value="Uroporphyrinogen_deCOase"/>
</dbReference>
<proteinExistence type="predicted"/>
<dbReference type="RefSeq" id="WP_032684000.1">
    <property type="nucleotide sequence ID" value="NZ_JGZA01000018.1"/>
</dbReference>
<dbReference type="GO" id="GO:0006779">
    <property type="term" value="P:porphyrin-containing compound biosynthetic process"/>
    <property type="evidence" value="ECO:0007669"/>
    <property type="project" value="InterPro"/>
</dbReference>
<dbReference type="Proteomes" id="UP000029024">
    <property type="component" value="Unassembled WGS sequence"/>
</dbReference>
<dbReference type="AlphaFoldDB" id="A0A087BBW6"/>
<feature type="domain" description="Uroporphyrinogen decarboxylase (URO-D)" evidence="1">
    <location>
        <begin position="35"/>
        <end position="345"/>
    </location>
</feature>
<dbReference type="Gene3D" id="3.20.20.210">
    <property type="match status" value="1"/>
</dbReference>
<dbReference type="GO" id="GO:0004853">
    <property type="term" value="F:uroporphyrinogen decarboxylase activity"/>
    <property type="evidence" value="ECO:0007669"/>
    <property type="project" value="InterPro"/>
</dbReference>
<dbReference type="SUPFAM" id="SSF51726">
    <property type="entry name" value="UROD/MetE-like"/>
    <property type="match status" value="1"/>
</dbReference>
<protein>
    <submittedName>
        <fullName evidence="2">Uroporphyrinogen-III decarboxylase</fullName>
    </submittedName>
</protein>
<sequence>MANRRAVFHDIATHKSETPYLVGAWQHLVGHEYGAEEFAKATIDFVKRWDWEWVKINPRAVYYAEAWGSRYDRNDYAGFVLPKKISAAITEPDDVRKIKEFNAPDNEYFAEALAAAALIRQGLEDRAVLQTIFSPLSVLLQIADLPLYPGDDYATATLTVEDVIFNQPEVAKLALANIAHTLASYARALVRPESEGGAGLDGVFYAVTGTVSEDYFDAQRYLEFSGPYDRIVIDAVHRANPDAVVLLHTCRAESHPNWFDTTGVDLLQWDQYQPGNPKADADLTAAPVAGAPYDLFTPNGDVEQVRRELAETIKLREGKPFLLAPSCTVPTPASDEVLQALSDARVA</sequence>
<comment type="caution">
    <text evidence="2">The sequence shown here is derived from an EMBL/GenBank/DDBJ whole genome shotgun (WGS) entry which is preliminary data.</text>
</comment>
<dbReference type="Pfam" id="PF01208">
    <property type="entry name" value="URO-D"/>
    <property type="match status" value="1"/>
</dbReference>